<reference evidence="2 3" key="1">
    <citation type="submission" date="2020-02" db="EMBL/GenBank/DDBJ databases">
        <authorList>
            <person name="Ferguson B K."/>
        </authorList>
    </citation>
    <scope>NUCLEOTIDE SEQUENCE [LARGE SCALE GENOMIC DNA]</scope>
</reference>
<dbReference type="EMBL" id="CADCXV010001483">
    <property type="protein sequence ID" value="CAB0044759.1"/>
    <property type="molecule type" value="Genomic_DNA"/>
</dbReference>
<evidence type="ECO:0000256" key="1">
    <source>
        <dbReference type="SAM" id="MobiDB-lite"/>
    </source>
</evidence>
<keyword evidence="3" id="KW-1185">Reference proteome</keyword>
<evidence type="ECO:0000313" key="2">
    <source>
        <dbReference type="EMBL" id="CAB0044759.1"/>
    </source>
</evidence>
<name>A0A6H5J956_9HYME</name>
<accession>A0A6H5J956</accession>
<dbReference type="Proteomes" id="UP000479190">
    <property type="component" value="Unassembled WGS sequence"/>
</dbReference>
<feature type="region of interest" description="Disordered" evidence="1">
    <location>
        <begin position="435"/>
        <end position="501"/>
    </location>
</feature>
<evidence type="ECO:0000313" key="3">
    <source>
        <dbReference type="Proteomes" id="UP000479190"/>
    </source>
</evidence>
<protein>
    <submittedName>
        <fullName evidence="2">Uncharacterized protein</fullName>
    </submittedName>
</protein>
<dbReference type="AlphaFoldDB" id="A0A6H5J956"/>
<dbReference type="OrthoDB" id="5973346at2759"/>
<proteinExistence type="predicted"/>
<organism evidence="2 3">
    <name type="scientific">Trichogramma brassicae</name>
    <dbReference type="NCBI Taxonomy" id="86971"/>
    <lineage>
        <taxon>Eukaryota</taxon>
        <taxon>Metazoa</taxon>
        <taxon>Ecdysozoa</taxon>
        <taxon>Arthropoda</taxon>
        <taxon>Hexapoda</taxon>
        <taxon>Insecta</taxon>
        <taxon>Pterygota</taxon>
        <taxon>Neoptera</taxon>
        <taxon>Endopterygota</taxon>
        <taxon>Hymenoptera</taxon>
        <taxon>Apocrita</taxon>
        <taxon>Proctotrupomorpha</taxon>
        <taxon>Chalcidoidea</taxon>
        <taxon>Trichogrammatidae</taxon>
        <taxon>Trichogramma</taxon>
    </lineage>
</organism>
<sequence length="501" mass="57096">MPCGLCAAVPVFKPGQTPDKVQNEQKTLVRPSELPIYKFEPIDTPKAVQCQTKPNILEENFGVVRKSVQEFLHQFSSYTSVISNTIETGKAHSQSINLLFADSCASCATAVYTQVLIQRRSYVVSPRFAFGRLRDEEHIPHVCSACGQTPWNLDCSCLFTPLRYLLRFGCAPHRLSSVYRTDYLWQLPVTSVQTARRALCASPRGYDTPSTPLETNIVRVAETGPFRLQKRVRFARRNGSVSQDETDSELCDAMCSIDLNHLHTTHTTHTTHTDTHTHIREICPIMYCAHVTLKEQKIEANAKRLVLIEREREIIINESEELYELFSTLRKIGTSGIRLVRRSERIIINFRAYRLARDSSTPQEPKPKSPPPDEVFQRVIHYLGVPALAKYIAELEKEVTRAQAAYSQEREKRLHAQQSLAHTQRALQETLQQLNDLRGKKERERLAERESTNSCEEDPGEEVAPSIPQILRHRGTDPYCRLTPQHQEEKAPCDSLPHGTF</sequence>
<gene>
    <name evidence="2" type="ORF">TBRA_LOCUS16347</name>
</gene>
<feature type="compositionally biased region" description="Basic and acidic residues" evidence="1">
    <location>
        <begin position="437"/>
        <end position="451"/>
    </location>
</feature>